<dbReference type="RefSeq" id="WP_002365354.1">
    <property type="nucleotide sequence ID" value="NZ_GL454482.1"/>
</dbReference>
<dbReference type="AlphaFoldDB" id="A0A125W312"/>
<dbReference type="PANTHER" id="PTHR33545">
    <property type="entry name" value="UPF0750 MEMBRANE PROTEIN YITT-RELATED"/>
    <property type="match status" value="1"/>
</dbReference>
<dbReference type="PANTHER" id="PTHR33545:SF9">
    <property type="entry name" value="UPF0750 MEMBRANE PROTEIN YITE"/>
    <property type="match status" value="1"/>
</dbReference>
<accession>A0A125W312</accession>
<dbReference type="GeneID" id="60892342"/>
<dbReference type="InterPro" id="IPR003740">
    <property type="entry name" value="YitT"/>
</dbReference>
<comment type="subcellular location">
    <subcellularLocation>
        <location evidence="1">Cell membrane</location>
        <topology evidence="1">Multi-pass membrane protein</topology>
    </subcellularLocation>
</comment>
<keyword evidence="5 6" id="KW-0472">Membrane</keyword>
<feature type="transmembrane region" description="Helical" evidence="6">
    <location>
        <begin position="83"/>
        <end position="101"/>
    </location>
</feature>
<keyword evidence="4 6" id="KW-1133">Transmembrane helix</keyword>
<dbReference type="Pfam" id="PF10035">
    <property type="entry name" value="DUF2179"/>
    <property type="match status" value="1"/>
</dbReference>
<sequence>MNKFFTAQRLKDTAYVTVGAFILAISINAVLLPNKLVAGGANGISIVINYVFGISPAIVLYAINIPLLVLCFLLLGKEVGVKTIYGSLIYPFFVGITSGMPVLTHNIFLAALFGGIITGAGLGLVFRGNASTGGTAIISQIVNKYFKVSLGIAILFVDGLVILSAMYAFNADIVLFSLICLFTIGRVVDMIQVGLVRSKNVMIISPKYVAIQERLLRELDKGVTLVPIEGGYRSAKGMLLMTVIREKDFPRLKEAILEIDEEAFLISMSASEVYGKGFSLKKVADSYGVEATNANNLQ</sequence>
<evidence type="ECO:0000256" key="1">
    <source>
        <dbReference type="ARBA" id="ARBA00004651"/>
    </source>
</evidence>
<dbReference type="GO" id="GO:0005886">
    <property type="term" value="C:plasma membrane"/>
    <property type="evidence" value="ECO:0007669"/>
    <property type="project" value="UniProtKB-SubCell"/>
</dbReference>
<feature type="domain" description="DUF2179" evidence="7">
    <location>
        <begin position="222"/>
        <end position="275"/>
    </location>
</feature>
<keyword evidence="3 6" id="KW-0812">Transmembrane</keyword>
<proteinExistence type="predicted"/>
<evidence type="ECO:0000256" key="2">
    <source>
        <dbReference type="ARBA" id="ARBA00022475"/>
    </source>
</evidence>
<name>A0A125W312_ENTFL</name>
<dbReference type="InterPro" id="IPR019264">
    <property type="entry name" value="DUF2179"/>
</dbReference>
<feature type="transmembrane region" description="Helical" evidence="6">
    <location>
        <begin position="107"/>
        <end position="126"/>
    </location>
</feature>
<dbReference type="PIRSF" id="PIRSF006483">
    <property type="entry name" value="Membrane_protein_YitT"/>
    <property type="match status" value="1"/>
</dbReference>
<dbReference type="EMBL" id="AEBR01000097">
    <property type="protein sequence ID" value="EFM81701.1"/>
    <property type="molecule type" value="Genomic_DNA"/>
</dbReference>
<evidence type="ECO:0000256" key="3">
    <source>
        <dbReference type="ARBA" id="ARBA00022692"/>
    </source>
</evidence>
<evidence type="ECO:0000313" key="9">
    <source>
        <dbReference type="Proteomes" id="UP000004846"/>
    </source>
</evidence>
<feature type="transmembrane region" description="Helical" evidence="6">
    <location>
        <begin position="146"/>
        <end position="167"/>
    </location>
</feature>
<evidence type="ECO:0000256" key="4">
    <source>
        <dbReference type="ARBA" id="ARBA00022989"/>
    </source>
</evidence>
<dbReference type="Proteomes" id="UP000004846">
    <property type="component" value="Unassembled WGS sequence"/>
</dbReference>
<feature type="transmembrane region" description="Helical" evidence="6">
    <location>
        <begin position="51"/>
        <end position="76"/>
    </location>
</feature>
<dbReference type="InterPro" id="IPR015867">
    <property type="entry name" value="N-reg_PII/ATP_PRibTrfase_C"/>
</dbReference>
<comment type="caution">
    <text evidence="8">The sequence shown here is derived from an EMBL/GenBank/DDBJ whole genome shotgun (WGS) entry which is preliminary data.</text>
</comment>
<evidence type="ECO:0000259" key="7">
    <source>
        <dbReference type="Pfam" id="PF10035"/>
    </source>
</evidence>
<dbReference type="CDD" id="cd16380">
    <property type="entry name" value="YitT_C"/>
    <property type="match status" value="1"/>
</dbReference>
<dbReference type="Gene3D" id="3.30.70.120">
    <property type="match status" value="1"/>
</dbReference>
<evidence type="ECO:0000256" key="5">
    <source>
        <dbReference type="ARBA" id="ARBA00023136"/>
    </source>
</evidence>
<protein>
    <recommendedName>
        <fullName evidence="7">DUF2179 domain-containing protein</fullName>
    </recommendedName>
</protein>
<reference evidence="9" key="1">
    <citation type="submission" date="2010-07" db="EMBL/GenBank/DDBJ databases">
        <authorList>
            <person name="Weinstock G."/>
            <person name="Sodergren E."/>
            <person name="Clifton S."/>
            <person name="Fulton L."/>
            <person name="Fulton B."/>
            <person name="Courtney L."/>
            <person name="Fronick C."/>
            <person name="Harrison M."/>
            <person name="Strong C."/>
            <person name="Farmer C."/>
            <person name="Delahaunty K."/>
            <person name="Markovic C."/>
            <person name="Hall O."/>
            <person name="Minx P."/>
            <person name="Tomlinson C."/>
            <person name="Mitreva M."/>
            <person name="Hou S."/>
            <person name="Chen J."/>
            <person name="Wollam A."/>
            <person name="Pepin K.H."/>
            <person name="Johnson M."/>
            <person name="Bhonagiri V."/>
            <person name="Zhang X."/>
            <person name="Suruliraj S."/>
            <person name="Warren W."/>
            <person name="Chinwalla A."/>
            <person name="Mardis E.R."/>
            <person name="Wilson R.K."/>
        </authorList>
    </citation>
    <scope>NUCLEOTIDE SEQUENCE [LARGE SCALE GENOMIC DNA]</scope>
    <source>
        <strain evidence="9">TX4248</strain>
    </source>
</reference>
<evidence type="ECO:0000256" key="6">
    <source>
        <dbReference type="SAM" id="Phobius"/>
    </source>
</evidence>
<organism evidence="8 9">
    <name type="scientific">Enterococcus faecalis TX4248</name>
    <dbReference type="NCBI Taxonomy" id="749495"/>
    <lineage>
        <taxon>Bacteria</taxon>
        <taxon>Bacillati</taxon>
        <taxon>Bacillota</taxon>
        <taxon>Bacilli</taxon>
        <taxon>Lactobacillales</taxon>
        <taxon>Enterococcaceae</taxon>
        <taxon>Enterococcus</taxon>
    </lineage>
</organism>
<dbReference type="InterPro" id="IPR051461">
    <property type="entry name" value="UPF0750_membrane"/>
</dbReference>
<feature type="transmembrane region" description="Helical" evidence="6">
    <location>
        <begin position="173"/>
        <end position="196"/>
    </location>
</feature>
<evidence type="ECO:0000313" key="8">
    <source>
        <dbReference type="EMBL" id="EFM81701.1"/>
    </source>
</evidence>
<dbReference type="Pfam" id="PF02588">
    <property type="entry name" value="YitT_membrane"/>
    <property type="match status" value="1"/>
</dbReference>
<dbReference type="HOGENOM" id="CLU_063199_1_1_9"/>
<keyword evidence="2" id="KW-1003">Cell membrane</keyword>
<gene>
    <name evidence="8" type="ORF">HMPREF9498_02690</name>
</gene>
<feature type="transmembrane region" description="Helical" evidence="6">
    <location>
        <begin position="12"/>
        <end position="31"/>
    </location>
</feature>